<dbReference type="HOGENOM" id="CLU_1476714_0_0_1"/>
<dbReference type="InParanoid" id="T1ET76"/>
<dbReference type="OrthoDB" id="8069008at2759"/>
<dbReference type="Proteomes" id="UP000015101">
    <property type="component" value="Unassembled WGS sequence"/>
</dbReference>
<dbReference type="eggNOG" id="KOG0017">
    <property type="taxonomic scope" value="Eukaryota"/>
</dbReference>
<sequence length="183" mass="21422">MGHCNTNDVLKLENVVEGMEITDKSSFRCDICSMGKMSQSRNREKDEEVNTDNNRESQVVQTETRYPKRDRKPPKRFDEYYSNNEIENETDYCCKMSITPQTYSEAMSSPYSADWYKAMKIEIDSLIENNTYELKQLPEGRKSVGGKWVYSIKLDKDANEQFAPTARFTSQLELFTSQFHNRK</sequence>
<reference evidence="3" key="3">
    <citation type="submission" date="2015-06" db="UniProtKB">
        <authorList>
            <consortium name="EnsemblMetazoa"/>
        </authorList>
    </citation>
    <scope>IDENTIFICATION</scope>
</reference>
<reference evidence="4" key="1">
    <citation type="submission" date="2012-12" db="EMBL/GenBank/DDBJ databases">
        <authorList>
            <person name="Hellsten U."/>
            <person name="Grimwood J."/>
            <person name="Chapman J.A."/>
            <person name="Shapiro H."/>
            <person name="Aerts A."/>
            <person name="Otillar R.P."/>
            <person name="Terry A.Y."/>
            <person name="Boore J.L."/>
            <person name="Simakov O."/>
            <person name="Marletaz F."/>
            <person name="Cho S.-J."/>
            <person name="Edsinger-Gonzales E."/>
            <person name="Havlak P."/>
            <person name="Kuo D.-H."/>
            <person name="Larsson T."/>
            <person name="Lv J."/>
            <person name="Arendt D."/>
            <person name="Savage R."/>
            <person name="Osoegawa K."/>
            <person name="de Jong P."/>
            <person name="Lindberg D.R."/>
            <person name="Seaver E.C."/>
            <person name="Weisblat D.A."/>
            <person name="Putnam N.H."/>
            <person name="Grigoriev I.V."/>
            <person name="Rokhsar D.S."/>
        </authorList>
    </citation>
    <scope>NUCLEOTIDE SEQUENCE</scope>
</reference>
<organism evidence="3 4">
    <name type="scientific">Helobdella robusta</name>
    <name type="common">Californian leech</name>
    <dbReference type="NCBI Taxonomy" id="6412"/>
    <lineage>
        <taxon>Eukaryota</taxon>
        <taxon>Metazoa</taxon>
        <taxon>Spiralia</taxon>
        <taxon>Lophotrochozoa</taxon>
        <taxon>Annelida</taxon>
        <taxon>Clitellata</taxon>
        <taxon>Hirudinea</taxon>
        <taxon>Rhynchobdellida</taxon>
        <taxon>Glossiphoniidae</taxon>
        <taxon>Helobdella</taxon>
    </lineage>
</organism>
<evidence type="ECO:0000256" key="1">
    <source>
        <dbReference type="SAM" id="MobiDB-lite"/>
    </source>
</evidence>
<feature type="region of interest" description="Disordered" evidence="1">
    <location>
        <begin position="39"/>
        <end position="78"/>
    </location>
</feature>
<proteinExistence type="predicted"/>
<dbReference type="EMBL" id="AMQM01001186">
    <property type="status" value="NOT_ANNOTATED_CDS"/>
    <property type="molecule type" value="Genomic_DNA"/>
</dbReference>
<dbReference type="EnsemblMetazoa" id="HelroT162817">
    <property type="protein sequence ID" value="HelroP162817"/>
    <property type="gene ID" value="HelroG162817"/>
</dbReference>
<evidence type="ECO:0000313" key="4">
    <source>
        <dbReference type="Proteomes" id="UP000015101"/>
    </source>
</evidence>
<keyword evidence="4" id="KW-1185">Reference proteome</keyword>
<accession>T1ET76</accession>
<evidence type="ECO:0000313" key="2">
    <source>
        <dbReference type="EMBL" id="ESN99298.1"/>
    </source>
</evidence>
<dbReference type="GeneID" id="20199776"/>
<dbReference type="STRING" id="6412.T1ET76"/>
<name>T1ET76_HELRO</name>
<reference evidence="2 4" key="2">
    <citation type="journal article" date="2013" name="Nature">
        <title>Insights into bilaterian evolution from three spiralian genomes.</title>
        <authorList>
            <person name="Simakov O."/>
            <person name="Marletaz F."/>
            <person name="Cho S.J."/>
            <person name="Edsinger-Gonzales E."/>
            <person name="Havlak P."/>
            <person name="Hellsten U."/>
            <person name="Kuo D.H."/>
            <person name="Larsson T."/>
            <person name="Lv J."/>
            <person name="Arendt D."/>
            <person name="Savage R."/>
            <person name="Osoegawa K."/>
            <person name="de Jong P."/>
            <person name="Grimwood J."/>
            <person name="Chapman J.A."/>
            <person name="Shapiro H."/>
            <person name="Aerts A."/>
            <person name="Otillar R.P."/>
            <person name="Terry A.Y."/>
            <person name="Boore J.L."/>
            <person name="Grigoriev I.V."/>
            <person name="Lindberg D.R."/>
            <person name="Seaver E.C."/>
            <person name="Weisblat D.A."/>
            <person name="Putnam N.H."/>
            <person name="Rokhsar D.S."/>
        </authorList>
    </citation>
    <scope>NUCLEOTIDE SEQUENCE</scope>
</reference>
<gene>
    <name evidence="3" type="primary">20199776</name>
    <name evidence="2" type="ORF">HELRODRAFT_162817</name>
</gene>
<dbReference type="EMBL" id="KB097143">
    <property type="protein sequence ID" value="ESN99298.1"/>
    <property type="molecule type" value="Genomic_DNA"/>
</dbReference>
<dbReference type="RefSeq" id="XP_009023161.1">
    <property type="nucleotide sequence ID" value="XM_009024913.1"/>
</dbReference>
<dbReference type="AlphaFoldDB" id="T1ET76"/>
<evidence type="ECO:0000313" key="3">
    <source>
        <dbReference type="EnsemblMetazoa" id="HelroP162817"/>
    </source>
</evidence>
<protein>
    <recommendedName>
        <fullName evidence="5">Reverse transcriptase Ty1/copia-type domain-containing protein</fullName>
    </recommendedName>
</protein>
<dbReference type="KEGG" id="hro:HELRODRAFT_162817"/>
<dbReference type="CTD" id="20199776"/>
<evidence type="ECO:0008006" key="5">
    <source>
        <dbReference type="Google" id="ProtNLM"/>
    </source>
</evidence>